<evidence type="ECO:0000256" key="1">
    <source>
        <dbReference type="ARBA" id="ARBA00004367"/>
    </source>
</evidence>
<dbReference type="AlphaFoldDB" id="A0A1B7TA60"/>
<organism evidence="10 11">
    <name type="scientific">Hanseniaspora valbyensis NRRL Y-1626</name>
    <dbReference type="NCBI Taxonomy" id="766949"/>
    <lineage>
        <taxon>Eukaryota</taxon>
        <taxon>Fungi</taxon>
        <taxon>Dikarya</taxon>
        <taxon>Ascomycota</taxon>
        <taxon>Saccharomycotina</taxon>
        <taxon>Saccharomycetes</taxon>
        <taxon>Saccharomycodales</taxon>
        <taxon>Saccharomycodaceae</taxon>
        <taxon>Hanseniaspora</taxon>
    </lineage>
</organism>
<feature type="signal peptide" evidence="8">
    <location>
        <begin position="1"/>
        <end position="22"/>
    </location>
</feature>
<dbReference type="GO" id="GO:0030246">
    <property type="term" value="F:carbohydrate binding"/>
    <property type="evidence" value="ECO:0007669"/>
    <property type="project" value="UniProtKB-UniRule"/>
</dbReference>
<dbReference type="PROSITE" id="PS51914">
    <property type="entry name" value="MRH"/>
    <property type="match status" value="1"/>
</dbReference>
<dbReference type="GO" id="GO:0005788">
    <property type="term" value="C:endoplasmic reticulum lumen"/>
    <property type="evidence" value="ECO:0007669"/>
    <property type="project" value="UniProtKB-UniRule"/>
</dbReference>
<evidence type="ECO:0000256" key="5">
    <source>
        <dbReference type="ARBA" id="ARBA00022824"/>
    </source>
</evidence>
<comment type="subcellular location">
    <subcellularLocation>
        <location evidence="1 7">Endoplasmic reticulum membrane</location>
        <topology evidence="1 7">Peripheral membrane protein</topology>
        <orientation evidence="1 7">Lumenal side</orientation>
    </subcellularLocation>
</comment>
<dbReference type="InterPro" id="IPR044865">
    <property type="entry name" value="MRH_dom"/>
</dbReference>
<evidence type="ECO:0000256" key="4">
    <source>
        <dbReference type="ARBA" id="ARBA00022734"/>
    </source>
</evidence>
<proteinExistence type="inferred from homology"/>
<dbReference type="Proteomes" id="UP000092321">
    <property type="component" value="Unassembled WGS sequence"/>
</dbReference>
<dbReference type="EMBL" id="LXPE01000066">
    <property type="protein sequence ID" value="OBA25600.1"/>
    <property type="molecule type" value="Genomic_DNA"/>
</dbReference>
<keyword evidence="4 7" id="KW-0430">Lectin</keyword>
<sequence>MMTNCNLFQYFILISLINFSSQSQTSVPKLDLFDPVNLNKFKLHFINNNISELNSKIQSDLTENYDLLYENYKINEFYDDCLIYKETNHNYNININNSNSFEDVIDYSLNNGLLIINNTTNTSEIHHLFPKQNKKDFIFSLDDHQGFIKSKFFPSDKHYKFLNYKAPFWIYRLTQDLNFIQYSENLPTYILGESQSDSILTDPSAQIKFHSEGYYISVTYGNGSLCDATNLPREVELQFVCDSSFDSDTAFTSDNYQKNKFEYTQGARIMWVKEPYVCKYQVLIGVPGLCEIDLFKNDYYSFDQSAGDSGSFQVVCKENDSNNNYEYFKNNDKFERVYNWNFDDILLGRQFIYMKSPSETQNDYIIYSNILSSLDELDFKEITGDLRKVFTNYIQPRLVSPPEDFFVFHSVEPNVANYEFDIEMFDLLGNYACTFEINLASLAIKVSNKILKTDSQIVNKNFLKIEISEDVLIKEEEFNRNNPFIGIDQNEEQNVLQMGDQKENLAINVNFNPADLGVDNDMAKSILEEMLKQLEQQQEQN</sequence>
<name>A0A1B7TA60_9ASCO</name>
<dbReference type="GO" id="GO:0030970">
    <property type="term" value="P:retrograde protein transport, ER to cytosol"/>
    <property type="evidence" value="ECO:0007669"/>
    <property type="project" value="TreeGrafter"/>
</dbReference>
<keyword evidence="11" id="KW-1185">Reference proteome</keyword>
<dbReference type="PANTHER" id="PTHR15414">
    <property type="entry name" value="OS-9-RELATED"/>
    <property type="match status" value="1"/>
</dbReference>
<keyword evidence="3 8" id="KW-0732">Signal</keyword>
<feature type="chain" id="PRO_5008598657" description="Endoplasmic reticulum lectin" evidence="8">
    <location>
        <begin position="23"/>
        <end position="541"/>
    </location>
</feature>
<dbReference type="Gene3D" id="2.70.130.10">
    <property type="entry name" value="Mannose-6-phosphate receptor binding domain"/>
    <property type="match status" value="1"/>
</dbReference>
<dbReference type="InterPro" id="IPR045149">
    <property type="entry name" value="OS-9-like"/>
</dbReference>
<accession>A0A1B7TA60</accession>
<dbReference type="OrthoDB" id="3972855at2759"/>
<comment type="function">
    <text evidence="7">Lectin involved in the quality control of the secretory pathway. As a member of the endoplasmic reticulum-associated degradation lumenal (ERAD-L) surveillance system, targets misfolded endoplasmic reticulum lumenal glycoproteins for degradation.</text>
</comment>
<dbReference type="InterPro" id="IPR009011">
    <property type="entry name" value="Man6P_isomerase_rcpt-bd_dom_sf"/>
</dbReference>
<protein>
    <recommendedName>
        <fullName evidence="7">Endoplasmic reticulum lectin</fullName>
    </recommendedName>
    <alternativeName>
        <fullName evidence="7">Protein OS-9 homolog</fullName>
    </alternativeName>
</protein>
<evidence type="ECO:0000259" key="9">
    <source>
        <dbReference type="PROSITE" id="PS51914"/>
    </source>
</evidence>
<evidence type="ECO:0000256" key="7">
    <source>
        <dbReference type="RuleBase" id="RU369099"/>
    </source>
</evidence>
<evidence type="ECO:0000313" key="11">
    <source>
        <dbReference type="Proteomes" id="UP000092321"/>
    </source>
</evidence>
<comment type="caution">
    <text evidence="10">The sequence shown here is derived from an EMBL/GenBank/DDBJ whole genome shotgun (WGS) entry which is preliminary data.</text>
</comment>
<dbReference type="GO" id="GO:0030968">
    <property type="term" value="P:endoplasmic reticulum unfolded protein response"/>
    <property type="evidence" value="ECO:0007669"/>
    <property type="project" value="UniProtKB-UniRule"/>
</dbReference>
<evidence type="ECO:0000256" key="3">
    <source>
        <dbReference type="ARBA" id="ARBA00022729"/>
    </source>
</evidence>
<evidence type="ECO:0000313" key="10">
    <source>
        <dbReference type="EMBL" id="OBA25600.1"/>
    </source>
</evidence>
<keyword evidence="6" id="KW-1015">Disulfide bond</keyword>
<evidence type="ECO:0000256" key="6">
    <source>
        <dbReference type="ARBA" id="ARBA00023157"/>
    </source>
</evidence>
<gene>
    <name evidence="10" type="ORF">HANVADRAFT_53815</name>
</gene>
<evidence type="ECO:0000256" key="8">
    <source>
        <dbReference type="SAM" id="SignalP"/>
    </source>
</evidence>
<evidence type="ECO:0000256" key="2">
    <source>
        <dbReference type="ARBA" id="ARBA00009918"/>
    </source>
</evidence>
<reference evidence="11" key="1">
    <citation type="journal article" date="2016" name="Proc. Natl. Acad. Sci. U.S.A.">
        <title>Comparative genomics of biotechnologically important yeasts.</title>
        <authorList>
            <person name="Riley R."/>
            <person name="Haridas S."/>
            <person name="Wolfe K.H."/>
            <person name="Lopes M.R."/>
            <person name="Hittinger C.T."/>
            <person name="Goeker M."/>
            <person name="Salamov A.A."/>
            <person name="Wisecaver J.H."/>
            <person name="Long T.M."/>
            <person name="Calvey C.H."/>
            <person name="Aerts A.L."/>
            <person name="Barry K.W."/>
            <person name="Choi C."/>
            <person name="Clum A."/>
            <person name="Coughlan A.Y."/>
            <person name="Deshpande S."/>
            <person name="Douglass A.P."/>
            <person name="Hanson S.J."/>
            <person name="Klenk H.-P."/>
            <person name="LaButti K.M."/>
            <person name="Lapidus A."/>
            <person name="Lindquist E.A."/>
            <person name="Lipzen A.M."/>
            <person name="Meier-Kolthoff J.P."/>
            <person name="Ohm R.A."/>
            <person name="Otillar R.P."/>
            <person name="Pangilinan J.L."/>
            <person name="Peng Y."/>
            <person name="Rokas A."/>
            <person name="Rosa C.A."/>
            <person name="Scheuner C."/>
            <person name="Sibirny A.A."/>
            <person name="Slot J.C."/>
            <person name="Stielow J.B."/>
            <person name="Sun H."/>
            <person name="Kurtzman C.P."/>
            <person name="Blackwell M."/>
            <person name="Grigoriev I.V."/>
            <person name="Jeffries T.W."/>
        </authorList>
    </citation>
    <scope>NUCLEOTIDE SEQUENCE [LARGE SCALE GENOMIC DNA]</scope>
    <source>
        <strain evidence="11">NRRL Y-1626</strain>
    </source>
</reference>
<dbReference type="GO" id="GO:0005789">
    <property type="term" value="C:endoplasmic reticulum membrane"/>
    <property type="evidence" value="ECO:0007669"/>
    <property type="project" value="UniProtKB-SubCell"/>
</dbReference>
<dbReference type="PANTHER" id="PTHR15414:SF0">
    <property type="entry name" value="ENDOPLASMIC RETICULUM LECTIN 1"/>
    <property type="match status" value="1"/>
</dbReference>
<comment type="similarity">
    <text evidence="2 7">Belongs to the OS-9 family.</text>
</comment>
<keyword evidence="5 7" id="KW-0256">Endoplasmic reticulum</keyword>
<keyword evidence="7" id="KW-0472">Membrane</keyword>
<feature type="domain" description="MRH" evidence="9">
    <location>
        <begin position="148"/>
        <end position="292"/>
    </location>
</feature>